<dbReference type="GO" id="GO:0009922">
    <property type="term" value="F:fatty acid elongase activity"/>
    <property type="evidence" value="ECO:0007669"/>
    <property type="project" value="InterPro"/>
</dbReference>
<keyword evidence="8" id="KW-0472">Membrane</keyword>
<keyword evidence="2" id="KW-0444">Lipid biosynthesis</keyword>
<dbReference type="InterPro" id="IPR002076">
    <property type="entry name" value="ELO_fam"/>
</dbReference>
<evidence type="ECO:0000256" key="6">
    <source>
        <dbReference type="ARBA" id="ARBA00022989"/>
    </source>
</evidence>
<evidence type="ECO:0000256" key="4">
    <source>
        <dbReference type="ARBA" id="ARBA00022692"/>
    </source>
</evidence>
<dbReference type="GO" id="GO:0006633">
    <property type="term" value="P:fatty acid biosynthetic process"/>
    <property type="evidence" value="ECO:0007669"/>
    <property type="project" value="UniProtKB-KW"/>
</dbReference>
<organism evidence="10 11">
    <name type="scientific">Sarcoptes scabiei</name>
    <name type="common">Itch mite</name>
    <name type="synonym">Acarus scabiei</name>
    <dbReference type="NCBI Taxonomy" id="52283"/>
    <lineage>
        <taxon>Eukaryota</taxon>
        <taxon>Metazoa</taxon>
        <taxon>Ecdysozoa</taxon>
        <taxon>Arthropoda</taxon>
        <taxon>Chelicerata</taxon>
        <taxon>Arachnida</taxon>
        <taxon>Acari</taxon>
        <taxon>Acariformes</taxon>
        <taxon>Sarcoptiformes</taxon>
        <taxon>Astigmata</taxon>
        <taxon>Psoroptidia</taxon>
        <taxon>Sarcoptoidea</taxon>
        <taxon>Sarcoptidae</taxon>
        <taxon>Sarcoptinae</taxon>
        <taxon>Sarcoptes</taxon>
    </lineage>
</organism>
<comment type="subcellular location">
    <subcellularLocation>
        <location evidence="1">Membrane</location>
        <topology evidence="1">Multi-pass membrane protein</topology>
    </subcellularLocation>
</comment>
<accession>A0A131ZYL2</accession>
<keyword evidence="5" id="KW-0276">Fatty acid metabolism</keyword>
<dbReference type="VEuPathDB" id="VectorBase:SSCA005511"/>
<protein>
    <submittedName>
        <fullName evidence="10">Uncharacterized protein</fullName>
    </submittedName>
</protein>
<evidence type="ECO:0000313" key="10">
    <source>
        <dbReference type="EMBL" id="KPM03395.1"/>
    </source>
</evidence>
<dbReference type="AlphaFoldDB" id="A0A131ZYL2"/>
<comment type="caution">
    <text evidence="10">The sequence shown here is derived from an EMBL/GenBank/DDBJ whole genome shotgun (WGS) entry which is preliminary data.</text>
</comment>
<reference evidence="10 11" key="1">
    <citation type="journal article" date="2015" name="Parasit. Vectors">
        <title>Draft genome of the scabies mite.</title>
        <authorList>
            <person name="Rider S.D.Jr."/>
            <person name="Morgan M.S."/>
            <person name="Arlian L.G."/>
        </authorList>
    </citation>
    <scope>NUCLEOTIDE SEQUENCE [LARGE SCALE GENOMIC DNA]</scope>
    <source>
        <strain evidence="10">Arlian Lab</strain>
    </source>
</reference>
<keyword evidence="6" id="KW-1133">Transmembrane helix</keyword>
<dbReference type="Pfam" id="PF01151">
    <property type="entry name" value="ELO"/>
    <property type="match status" value="1"/>
</dbReference>
<evidence type="ECO:0000256" key="1">
    <source>
        <dbReference type="ARBA" id="ARBA00004141"/>
    </source>
</evidence>
<gene>
    <name evidence="10" type="ORF">QR98_0018260</name>
</gene>
<evidence type="ECO:0000256" key="7">
    <source>
        <dbReference type="ARBA" id="ARBA00023098"/>
    </source>
</evidence>
<dbReference type="GO" id="GO:0016020">
    <property type="term" value="C:membrane"/>
    <property type="evidence" value="ECO:0007669"/>
    <property type="project" value="UniProtKB-SubCell"/>
</dbReference>
<dbReference type="Proteomes" id="UP000616769">
    <property type="component" value="Unassembled WGS sequence"/>
</dbReference>
<name>A0A131ZYL2_SARSC</name>
<keyword evidence="9" id="KW-0275">Fatty acid biosynthesis</keyword>
<evidence type="ECO:0000256" key="3">
    <source>
        <dbReference type="ARBA" id="ARBA00022679"/>
    </source>
</evidence>
<keyword evidence="3" id="KW-0808">Transferase</keyword>
<dbReference type="EMBL" id="JXLN01004848">
    <property type="protein sequence ID" value="KPM03395.1"/>
    <property type="molecule type" value="Genomic_DNA"/>
</dbReference>
<keyword evidence="7" id="KW-0443">Lipid metabolism</keyword>
<evidence type="ECO:0000256" key="2">
    <source>
        <dbReference type="ARBA" id="ARBA00022516"/>
    </source>
</evidence>
<sequence length="71" mass="8586">MEKKEKGFDLKRELIAWNWILASFSLFGTIRCLPEFVHVILNDGFVNSYVQNTYVEFFLVFFRFDFDCENF</sequence>
<dbReference type="OrthoDB" id="434092at2759"/>
<evidence type="ECO:0000256" key="8">
    <source>
        <dbReference type="ARBA" id="ARBA00023136"/>
    </source>
</evidence>
<evidence type="ECO:0000313" key="11">
    <source>
        <dbReference type="Proteomes" id="UP000616769"/>
    </source>
</evidence>
<proteinExistence type="predicted"/>
<keyword evidence="4" id="KW-0812">Transmembrane</keyword>
<evidence type="ECO:0000256" key="9">
    <source>
        <dbReference type="ARBA" id="ARBA00023160"/>
    </source>
</evidence>
<evidence type="ECO:0000256" key="5">
    <source>
        <dbReference type="ARBA" id="ARBA00022832"/>
    </source>
</evidence>